<dbReference type="Proteomes" id="UP001595987">
    <property type="component" value="Unassembled WGS sequence"/>
</dbReference>
<dbReference type="PANTHER" id="PTHR31273:SF0">
    <property type="entry name" value="PHOSPHOKETOLASE-RELATED"/>
    <property type="match status" value="1"/>
</dbReference>
<evidence type="ECO:0000256" key="2">
    <source>
        <dbReference type="ARBA" id="ARBA00005623"/>
    </source>
</evidence>
<comment type="similarity">
    <text evidence="2">Belongs to the XFP family.</text>
</comment>
<dbReference type="InterPro" id="IPR018970">
    <property type="entry name" value="Xul5P/Fru6P_PKetolase_N"/>
</dbReference>
<evidence type="ECO:0000256" key="3">
    <source>
        <dbReference type="ARBA" id="ARBA00023052"/>
    </source>
</evidence>
<reference evidence="8" key="1">
    <citation type="journal article" date="2019" name="Int. J. Syst. Evol. Microbiol.">
        <title>The Global Catalogue of Microorganisms (GCM) 10K type strain sequencing project: providing services to taxonomists for standard genome sequencing and annotation.</title>
        <authorList>
            <consortium name="The Broad Institute Genomics Platform"/>
            <consortium name="The Broad Institute Genome Sequencing Center for Infectious Disease"/>
            <person name="Wu L."/>
            <person name="Ma J."/>
        </authorList>
    </citation>
    <scope>NUCLEOTIDE SEQUENCE [LARGE SCALE GENOMIC DNA]</scope>
    <source>
        <strain evidence="8">CCUG 63287</strain>
    </source>
</reference>
<dbReference type="PROSITE" id="PS60002">
    <property type="entry name" value="PHOSPHOKETOLASE_1"/>
    <property type="match status" value="1"/>
</dbReference>
<dbReference type="PROSITE" id="PS60003">
    <property type="entry name" value="PHOSPHOKETOLASE_2"/>
    <property type="match status" value="1"/>
</dbReference>
<dbReference type="Pfam" id="PF03894">
    <property type="entry name" value="XFP"/>
    <property type="match status" value="1"/>
</dbReference>
<dbReference type="PIRSF" id="PIRSF017245">
    <property type="entry name" value="Phosphoketolase"/>
    <property type="match status" value="1"/>
</dbReference>
<dbReference type="Gene3D" id="3.40.50.970">
    <property type="match status" value="2"/>
</dbReference>
<evidence type="ECO:0000313" key="7">
    <source>
        <dbReference type="EMBL" id="MFC4652328.1"/>
    </source>
</evidence>
<proteinExistence type="inferred from homology"/>
<evidence type="ECO:0000259" key="5">
    <source>
        <dbReference type="Pfam" id="PF09363"/>
    </source>
</evidence>
<keyword evidence="4" id="KW-0456">Lyase</keyword>
<evidence type="ECO:0000313" key="8">
    <source>
        <dbReference type="Proteomes" id="UP001595987"/>
    </source>
</evidence>
<keyword evidence="3" id="KW-0786">Thiamine pyrophosphate</keyword>
<dbReference type="SUPFAM" id="SSF52518">
    <property type="entry name" value="Thiamin diphosphate-binding fold (THDP-binding)"/>
    <property type="match status" value="2"/>
</dbReference>
<comment type="caution">
    <text evidence="7">The sequence shown here is derived from an EMBL/GenBank/DDBJ whole genome shotgun (WGS) entry which is preliminary data.</text>
</comment>
<dbReference type="PANTHER" id="PTHR31273">
    <property type="entry name" value="PHOSPHOKETOLASE-RELATED"/>
    <property type="match status" value="1"/>
</dbReference>
<dbReference type="InterPro" id="IPR019789">
    <property type="entry name" value="Xul5P/Fru6P_PKetolase_ThDP_BS"/>
</dbReference>
<dbReference type="Gene3D" id="3.40.50.920">
    <property type="match status" value="1"/>
</dbReference>
<keyword evidence="8" id="KW-1185">Reference proteome</keyword>
<accession>A0ABV9JEF2</accession>
<evidence type="ECO:0000256" key="1">
    <source>
        <dbReference type="ARBA" id="ARBA00001964"/>
    </source>
</evidence>
<feature type="domain" description="Xylulose 5-phosphate/Fructose 6-phosphate phosphoketolase C-terminal" evidence="5">
    <location>
        <begin position="608"/>
        <end position="817"/>
    </location>
</feature>
<comment type="cofactor">
    <cofactor evidence="1">
        <name>thiamine diphosphate</name>
        <dbReference type="ChEBI" id="CHEBI:58937"/>
    </cofactor>
</comment>
<evidence type="ECO:0000259" key="6">
    <source>
        <dbReference type="Pfam" id="PF09364"/>
    </source>
</evidence>
<sequence>MVDYNSAEYLETLDKWWRAATYMGAGMIFLKSNPLFTVTKTPLTSDDIKANPIGHWGTVSGQTFLYAHANRLINKYNLNMFYLGGPGHGGQAMVVPAYLDGTYTEDYPEITQDLEGMTRLYKRFSFPGGIGSHMTAQTPGSLHEGGELGYTLSHATGAVLDQPEQIAFAVVGDGESETGPLMTGWHMNKFINPKTDGAVLPILDLNGFKISNPTLFARTSDVDIRKFFEGLGYSPRFIENEDIHDYARYHQIASETFDKAIEDIQQIQTDAREHDRYQNGEVPAWPVIIARLPKGWGGPRFNDWSGPKFDGKGMPIEHSFRAHQVPLPLSSKNLQTLPEFIDWMNSYKPEELFNADGTIKEEIKAFSPKGTKRMAANPVANGGIDGSNLTLPDWKNYINPITAENRGQLLPDTNENMDMNILSRYFAEIVRLNPTRFRLFGPDETMSNRLWELFKVTKRQFMQTIKNPNDEFLAPEGRIIDSQLSEHQAEGWLEGYTLTGRTGVFVSYESFLRVVDSMLTQHFKWIRQASAQKWRNDYPSLNLISTSTVFQQDHNGYTHQDPGLLTHLSEKKSDFIRQYLPADANTLLAVFNRAFQDRSKINHIVASKQPRQQWFTVEEAQTLATDGLATIDWASTAKEDEKVDLIFASAGSEPTIETLAALDLVNDAFPEVKFRYVNVVELGRLQKKTGALNQERELSDEAFTRYFGESGTPVIFGFHGYENLLEAIFYERQHLGLHAHGYREDGDITTTYDMRVYSEMDRFHQAIDAIKILHDRRSVNEAKAVAFIETMERIIAKHFEVTRNEGVDISEFTDWKWSALKK</sequence>
<dbReference type="EMBL" id="JBHSGD010000005">
    <property type="protein sequence ID" value="MFC4652328.1"/>
    <property type="molecule type" value="Genomic_DNA"/>
</dbReference>
<dbReference type="InterPro" id="IPR018969">
    <property type="entry name" value="Xul5P/Fru6P_PKetolase_C"/>
</dbReference>
<dbReference type="Pfam" id="PF09364">
    <property type="entry name" value="XFP_N"/>
    <property type="match status" value="1"/>
</dbReference>
<dbReference type="Pfam" id="PF09363">
    <property type="entry name" value="XFP_C"/>
    <property type="match status" value="1"/>
</dbReference>
<dbReference type="InterPro" id="IPR019790">
    <property type="entry name" value="Xul5P/Fru6P_PKetolase_CS"/>
</dbReference>
<dbReference type="InterPro" id="IPR009014">
    <property type="entry name" value="Transketo_C/PFOR_II"/>
</dbReference>
<dbReference type="RefSeq" id="WP_213535022.1">
    <property type="nucleotide sequence ID" value="NZ_BOVQ01000004.1"/>
</dbReference>
<name>A0ABV9JEF2_9LACT</name>
<dbReference type="InterPro" id="IPR029061">
    <property type="entry name" value="THDP-binding"/>
</dbReference>
<feature type="domain" description="Xylulose 5-phosphate/Fructose 6-phosphate phosphoketolase N-terminal" evidence="6">
    <location>
        <begin position="5"/>
        <end position="384"/>
    </location>
</feature>
<organism evidence="7 8">
    <name type="scientific">Lactococcus nasutitermitis</name>
    <dbReference type="NCBI Taxonomy" id="1652957"/>
    <lineage>
        <taxon>Bacteria</taxon>
        <taxon>Bacillati</taxon>
        <taxon>Bacillota</taxon>
        <taxon>Bacilli</taxon>
        <taxon>Lactobacillales</taxon>
        <taxon>Streptococcaceae</taxon>
        <taxon>Lactococcus</taxon>
    </lineage>
</organism>
<dbReference type="InterPro" id="IPR005593">
    <property type="entry name" value="Xul5P/Fru6P_PKetolase"/>
</dbReference>
<dbReference type="NCBIfam" id="NF003618">
    <property type="entry name" value="PRK05261.1-3"/>
    <property type="match status" value="1"/>
</dbReference>
<protein>
    <submittedName>
        <fullName evidence="7">Phosphoketolase</fullName>
    </submittedName>
</protein>
<gene>
    <name evidence="7" type="ORF">ACFO26_05340</name>
</gene>
<evidence type="ECO:0000256" key="4">
    <source>
        <dbReference type="ARBA" id="ARBA00023239"/>
    </source>
</evidence>